<keyword evidence="10" id="KW-1185">Reference proteome</keyword>
<dbReference type="Proteomes" id="UP000431901">
    <property type="component" value="Unassembled WGS sequence"/>
</dbReference>
<dbReference type="OrthoDB" id="3362351at2"/>
<organism evidence="9 10">
    <name type="scientific">Actinomadura rayongensis</name>
    <dbReference type="NCBI Taxonomy" id="1429076"/>
    <lineage>
        <taxon>Bacteria</taxon>
        <taxon>Bacillati</taxon>
        <taxon>Actinomycetota</taxon>
        <taxon>Actinomycetes</taxon>
        <taxon>Streptosporangiales</taxon>
        <taxon>Thermomonosporaceae</taxon>
        <taxon>Actinomadura</taxon>
    </lineage>
</organism>
<dbReference type="Gene3D" id="1.20.81.30">
    <property type="entry name" value="Type II secretion system (T2SS), domain F"/>
    <property type="match status" value="1"/>
</dbReference>
<keyword evidence="3 6" id="KW-0812">Transmembrane</keyword>
<reference evidence="9 10" key="1">
    <citation type="submission" date="2019-12" db="EMBL/GenBank/DDBJ databases">
        <title>Nocardia macrotermitis sp. nov. and Nocardia aurantia sp. nov., isolated from the gut of the fungus growing-termite Macrotermes natalensis.</title>
        <authorList>
            <person name="Christine B."/>
            <person name="Rene B."/>
        </authorList>
    </citation>
    <scope>NUCLEOTIDE SEQUENCE [LARGE SCALE GENOMIC DNA]</scope>
    <source>
        <strain evidence="9 10">DSM 102126</strain>
    </source>
</reference>
<protein>
    <submittedName>
        <fullName evidence="9">Type II secretion system (T2SS), F family protein</fullName>
    </submittedName>
</protein>
<feature type="transmembrane region" description="Helical" evidence="6">
    <location>
        <begin position="262"/>
        <end position="284"/>
    </location>
</feature>
<dbReference type="AlphaFoldDB" id="A0A6I4VYB7"/>
<evidence type="ECO:0000313" key="10">
    <source>
        <dbReference type="Proteomes" id="UP000431901"/>
    </source>
</evidence>
<evidence type="ECO:0000256" key="6">
    <source>
        <dbReference type="SAM" id="Phobius"/>
    </source>
</evidence>
<dbReference type="InterPro" id="IPR045980">
    <property type="entry name" value="DUF5936"/>
</dbReference>
<evidence type="ECO:0000259" key="7">
    <source>
        <dbReference type="Pfam" id="PF00482"/>
    </source>
</evidence>
<comment type="caution">
    <text evidence="9">The sequence shown here is derived from an EMBL/GenBank/DDBJ whole genome shotgun (WGS) entry which is preliminary data.</text>
</comment>
<keyword evidence="5 6" id="KW-0472">Membrane</keyword>
<evidence type="ECO:0000256" key="3">
    <source>
        <dbReference type="ARBA" id="ARBA00022692"/>
    </source>
</evidence>
<feature type="transmembrane region" description="Helical" evidence="6">
    <location>
        <begin position="99"/>
        <end position="129"/>
    </location>
</feature>
<name>A0A6I4VYB7_9ACTN</name>
<dbReference type="InterPro" id="IPR042094">
    <property type="entry name" value="T2SS_GspF_sf"/>
</dbReference>
<dbReference type="Pfam" id="PF19359">
    <property type="entry name" value="DUF5936"/>
    <property type="match status" value="1"/>
</dbReference>
<gene>
    <name evidence="9" type="ORF">GQ466_02755</name>
</gene>
<comment type="subcellular location">
    <subcellularLocation>
        <location evidence="1">Cell membrane</location>
        <topology evidence="1">Multi-pass membrane protein</topology>
    </subcellularLocation>
</comment>
<evidence type="ECO:0000256" key="2">
    <source>
        <dbReference type="ARBA" id="ARBA00022475"/>
    </source>
</evidence>
<dbReference type="PANTHER" id="PTHR35007:SF2">
    <property type="entry name" value="PILUS ASSEMBLE PROTEIN"/>
    <property type="match status" value="1"/>
</dbReference>
<dbReference type="InterPro" id="IPR018076">
    <property type="entry name" value="T2SS_GspF_dom"/>
</dbReference>
<dbReference type="PANTHER" id="PTHR35007">
    <property type="entry name" value="INTEGRAL MEMBRANE PROTEIN-RELATED"/>
    <property type="match status" value="1"/>
</dbReference>
<evidence type="ECO:0000256" key="4">
    <source>
        <dbReference type="ARBA" id="ARBA00022989"/>
    </source>
</evidence>
<evidence type="ECO:0000259" key="8">
    <source>
        <dbReference type="Pfam" id="PF19359"/>
    </source>
</evidence>
<evidence type="ECO:0000313" key="9">
    <source>
        <dbReference type="EMBL" id="MXQ62947.1"/>
    </source>
</evidence>
<dbReference type="RefSeq" id="WP_161101166.1">
    <property type="nucleotide sequence ID" value="NZ_JBHLYI010000002.1"/>
</dbReference>
<dbReference type="EMBL" id="WUTW01000001">
    <property type="protein sequence ID" value="MXQ62947.1"/>
    <property type="molecule type" value="Genomic_DNA"/>
</dbReference>
<feature type="domain" description="Type II secretion system protein GspF" evidence="7">
    <location>
        <begin position="153"/>
        <end position="279"/>
    </location>
</feature>
<sequence>MIVLGFGLAAAGCLALLVWGYSMIVSGERVAESAVVATPKTAKKNDVFILNAIADVVGRPFTGLAMELLAPWRAGIRKRIDAAGRPGGMTVESYARTTAGYVVIFATVALLMAAMSQYTLGLLCLLGALQNEGLLRGRMNARQNDIQRSLPDFLDVLAVTVSAGLSFRVALTRVSDSMPGALADEFLIALRQMELGTPRREAFEDLRNRNSSEALASFVTALLQAEELGAPLQTALMDISADMRRESAQWAKRKAQRTTPQITAVTTALTLPAVMLLVLGGMFFGSGADLGGFFGN</sequence>
<feature type="domain" description="DUF5936" evidence="8">
    <location>
        <begin position="10"/>
        <end position="126"/>
    </location>
</feature>
<proteinExistence type="predicted"/>
<dbReference type="GO" id="GO:0005886">
    <property type="term" value="C:plasma membrane"/>
    <property type="evidence" value="ECO:0007669"/>
    <property type="project" value="UniProtKB-SubCell"/>
</dbReference>
<evidence type="ECO:0000256" key="1">
    <source>
        <dbReference type="ARBA" id="ARBA00004651"/>
    </source>
</evidence>
<accession>A0A6I4VYB7</accession>
<dbReference type="Pfam" id="PF00482">
    <property type="entry name" value="T2SSF"/>
    <property type="match status" value="1"/>
</dbReference>
<keyword evidence="2" id="KW-1003">Cell membrane</keyword>
<keyword evidence="4 6" id="KW-1133">Transmembrane helix</keyword>
<evidence type="ECO:0000256" key="5">
    <source>
        <dbReference type="ARBA" id="ARBA00023136"/>
    </source>
</evidence>